<dbReference type="InterPro" id="IPR027417">
    <property type="entry name" value="P-loop_NTPase"/>
</dbReference>
<evidence type="ECO:0000256" key="6">
    <source>
        <dbReference type="ARBA" id="ARBA00022989"/>
    </source>
</evidence>
<keyword evidence="4" id="KW-0547">Nucleotide-binding</keyword>
<organism evidence="11 12">
    <name type="scientific">Bernardetia litoralis (strain ATCC 23117 / DSM 6794 / NBRC 15988 / NCIMB 1366 / Fx l1 / Sio-4)</name>
    <name type="common">Flexibacter litoralis</name>
    <dbReference type="NCBI Taxonomy" id="880071"/>
    <lineage>
        <taxon>Bacteria</taxon>
        <taxon>Pseudomonadati</taxon>
        <taxon>Bacteroidota</taxon>
        <taxon>Cytophagia</taxon>
        <taxon>Cytophagales</taxon>
        <taxon>Bernardetiaceae</taxon>
        <taxon>Bernardetia</taxon>
    </lineage>
</organism>
<dbReference type="GO" id="GO:0016020">
    <property type="term" value="C:membrane"/>
    <property type="evidence" value="ECO:0007669"/>
    <property type="project" value="UniProtKB-SubCell"/>
</dbReference>
<dbReference type="GO" id="GO:0140359">
    <property type="term" value="F:ABC-type transporter activity"/>
    <property type="evidence" value="ECO:0007669"/>
    <property type="project" value="InterPro"/>
</dbReference>
<dbReference type="InterPro" id="IPR003593">
    <property type="entry name" value="AAA+_ATPase"/>
</dbReference>
<accession>I4AN79</accession>
<evidence type="ECO:0000256" key="4">
    <source>
        <dbReference type="ARBA" id="ARBA00022741"/>
    </source>
</evidence>
<feature type="transmembrane region" description="Helical" evidence="9">
    <location>
        <begin position="673"/>
        <end position="694"/>
    </location>
</feature>
<name>I4AN79_BERLS</name>
<dbReference type="SUPFAM" id="SSF52540">
    <property type="entry name" value="P-loop containing nucleoside triphosphate hydrolases"/>
    <property type="match status" value="1"/>
</dbReference>
<keyword evidence="3 9" id="KW-0812">Transmembrane</keyword>
<feature type="transmembrane region" description="Helical" evidence="9">
    <location>
        <begin position="747"/>
        <end position="765"/>
    </location>
</feature>
<keyword evidence="5" id="KW-0067">ATP-binding</keyword>
<dbReference type="PANTHER" id="PTHR48041:SF139">
    <property type="entry name" value="PROTEIN SCARLET"/>
    <property type="match status" value="1"/>
</dbReference>
<dbReference type="InterPro" id="IPR013525">
    <property type="entry name" value="ABC2_TM"/>
</dbReference>
<evidence type="ECO:0000256" key="2">
    <source>
        <dbReference type="ARBA" id="ARBA00022448"/>
    </source>
</evidence>
<sequence>MSEEILKALTQLFAVVSKQDGGVSEAERNFVIRYFEQELDRKRLSEYVALYDQYAESGVEGEDKKGAEATANPEDIIIITEGKTPEEIEKQEKDKARAIRKAARKAKKLAEGGSEDDSKIKLKDSMRTLKVCRNINKTLAQKQKVIVTFKILEMLAVDRNFSSHRLEIIKTASEIFRIPQEEYKLMQDFVMATDSHQMFDSPNLLVFDEEAPPVESRKKFIDSGLLDGEIVFIRLKSVELYFTKYNGKDEIFLNGQLVKKDTIVLFSNGSVFKTPKGAPLYYSDLVTRYNDTAQQNPISFNAINLDFRFPDGTIGLRNVNIAEGPGKLLSIMGASGAGKTTLLNVLAGLESPYKGAVEINGFNLHTESDKVEGVIGYVSQDDLLIEELSVYQNLYYNAKLCFGKLSEEELDTRVMEVLASLGLDRIKDITVGSVLNKMISGGQRKRLNIALELIREPAVMFVDEPTSGLSSRDSENVIDLLKELSLKGKLIFVVIHQPSSDIYKMFDKMILLDTGGYPIYYGNPVEAIAYFKRATNQVGSDNGQCQTCGTVTPELLFNIIEARVVNEYGEYTGVRKIAPAEWNDLYKQTHSVKPVETVNEPPPNSLSIPSKIKQAAIFTTRDFLSKIRDKQYMMINLLEAPLLALLLAVIVRFKNAKDAEEYVFRYNDNVPAYMLIAIIVALFMGLTVSAEEIIRDRKIQRRESFLNLSRMSYLTSKVGILFTLSAIQTLSFALIGNTILEIQDMYWQYWLVLFSISCFANALGLNISASFNSAVTVYILIPLLLIPQMILSGAIFRFDQLNNSIVEKGRIPLVADLMASRWAYEALTVEQFKDNPFERQIFDVEFEISQYSHKANFWIPKMQEILDRAANYAESAQNENADSVMILLQNDIALLKHEWQSEKVNEILERLKIQAEDLELSSEEQKILNIDLEKTLQIIEFDRAMADKLKAVLEMIRSKVLTPKFVMAGERKDSIINAMEQNPENKLSVVDLQNKYTNEYLESQVKNEMIKDKYVEGNGFLVQQTDPIFAVRNPNNISNAFDYRTHFFAPEKHFFGKYFDTMWFNVFVMWAMTILLLITLYFEWLKKLIDILGNISFAKKKK</sequence>
<dbReference type="AlphaFoldDB" id="I4AN79"/>
<dbReference type="PROSITE" id="PS00211">
    <property type="entry name" value="ABC_TRANSPORTER_1"/>
    <property type="match status" value="1"/>
</dbReference>
<dbReference type="PATRIC" id="fig|880071.3.peg.3070"/>
<evidence type="ECO:0000259" key="10">
    <source>
        <dbReference type="PROSITE" id="PS50893"/>
    </source>
</evidence>
<feature type="domain" description="ABC transporter" evidence="10">
    <location>
        <begin position="300"/>
        <end position="540"/>
    </location>
</feature>
<evidence type="ECO:0000256" key="1">
    <source>
        <dbReference type="ARBA" id="ARBA00004141"/>
    </source>
</evidence>
<dbReference type="GO" id="GO:0005524">
    <property type="term" value="F:ATP binding"/>
    <property type="evidence" value="ECO:0007669"/>
    <property type="project" value="UniProtKB-KW"/>
</dbReference>
<dbReference type="EMBL" id="CP003345">
    <property type="protein sequence ID" value="AFM05414.1"/>
    <property type="molecule type" value="Genomic_DNA"/>
</dbReference>
<comment type="subcellular location">
    <subcellularLocation>
        <location evidence="1">Membrane</location>
        <topology evidence="1">Multi-pass membrane protein</topology>
    </subcellularLocation>
</comment>
<dbReference type="Pfam" id="PF00005">
    <property type="entry name" value="ABC_tran"/>
    <property type="match status" value="1"/>
</dbReference>
<dbReference type="RefSeq" id="WP_014798846.1">
    <property type="nucleotide sequence ID" value="NC_018018.1"/>
</dbReference>
<dbReference type="Gene3D" id="3.40.50.300">
    <property type="entry name" value="P-loop containing nucleotide triphosphate hydrolases"/>
    <property type="match status" value="1"/>
</dbReference>
<evidence type="ECO:0000256" key="5">
    <source>
        <dbReference type="ARBA" id="ARBA00022840"/>
    </source>
</evidence>
<dbReference type="PANTHER" id="PTHR48041">
    <property type="entry name" value="ABC TRANSPORTER G FAMILY MEMBER 28"/>
    <property type="match status" value="1"/>
</dbReference>
<keyword evidence="6 9" id="KW-1133">Transmembrane helix</keyword>
<dbReference type="eggNOG" id="COG1131">
    <property type="taxonomic scope" value="Bacteria"/>
</dbReference>
<keyword evidence="8" id="KW-0175">Coiled coil</keyword>
<dbReference type="SMART" id="SM00382">
    <property type="entry name" value="AAA"/>
    <property type="match status" value="1"/>
</dbReference>
<evidence type="ECO:0000313" key="12">
    <source>
        <dbReference type="Proteomes" id="UP000006054"/>
    </source>
</evidence>
<keyword evidence="7 9" id="KW-0472">Membrane</keyword>
<keyword evidence="2" id="KW-0813">Transport</keyword>
<dbReference type="InterPro" id="IPR017871">
    <property type="entry name" value="ABC_transporter-like_CS"/>
</dbReference>
<dbReference type="InterPro" id="IPR003439">
    <property type="entry name" value="ABC_transporter-like_ATP-bd"/>
</dbReference>
<dbReference type="InterPro" id="IPR050352">
    <property type="entry name" value="ABCG_transporters"/>
</dbReference>
<dbReference type="eggNOG" id="COG0842">
    <property type="taxonomic scope" value="Bacteria"/>
</dbReference>
<feature type="coiled-coil region" evidence="8">
    <location>
        <begin position="901"/>
        <end position="928"/>
    </location>
</feature>
<evidence type="ECO:0000256" key="9">
    <source>
        <dbReference type="SAM" id="Phobius"/>
    </source>
</evidence>
<evidence type="ECO:0000256" key="7">
    <source>
        <dbReference type="ARBA" id="ARBA00023136"/>
    </source>
</evidence>
<gene>
    <name evidence="11" type="ordered locus">Fleli_3074</name>
</gene>
<dbReference type="Proteomes" id="UP000006054">
    <property type="component" value="Chromosome"/>
</dbReference>
<evidence type="ECO:0000256" key="3">
    <source>
        <dbReference type="ARBA" id="ARBA00022692"/>
    </source>
</evidence>
<dbReference type="Pfam" id="PF01061">
    <property type="entry name" value="ABC2_membrane"/>
    <property type="match status" value="1"/>
</dbReference>
<dbReference type="STRING" id="880071.Fleli_3074"/>
<feature type="transmembrane region" description="Helical" evidence="9">
    <location>
        <begin position="777"/>
        <end position="798"/>
    </location>
</feature>
<proteinExistence type="predicted"/>
<reference evidence="12" key="1">
    <citation type="submission" date="2012-06" db="EMBL/GenBank/DDBJ databases">
        <title>The complete genome of Flexibacter litoralis DSM 6794.</title>
        <authorList>
            <person name="Lucas S."/>
            <person name="Copeland A."/>
            <person name="Lapidus A."/>
            <person name="Glavina del Rio T."/>
            <person name="Dalin E."/>
            <person name="Tice H."/>
            <person name="Bruce D."/>
            <person name="Goodwin L."/>
            <person name="Pitluck S."/>
            <person name="Peters L."/>
            <person name="Ovchinnikova G."/>
            <person name="Lu M."/>
            <person name="Kyrpides N."/>
            <person name="Mavromatis K."/>
            <person name="Ivanova N."/>
            <person name="Brettin T."/>
            <person name="Detter J.C."/>
            <person name="Han C."/>
            <person name="Larimer F."/>
            <person name="Land M."/>
            <person name="Hauser L."/>
            <person name="Markowitz V."/>
            <person name="Cheng J.-F."/>
            <person name="Hugenholtz P."/>
            <person name="Woyke T."/>
            <person name="Wu D."/>
            <person name="Spring S."/>
            <person name="Lang E."/>
            <person name="Kopitz M."/>
            <person name="Brambilla E."/>
            <person name="Klenk H.-P."/>
            <person name="Eisen J.A."/>
        </authorList>
    </citation>
    <scope>NUCLEOTIDE SEQUENCE [LARGE SCALE GENOMIC DNA]</scope>
    <source>
        <strain evidence="12">ATCC 23117 / DSM 6794 / NBRC 15988 / NCIMB 1366 / Sio-4</strain>
    </source>
</reference>
<feature type="transmembrane region" description="Helical" evidence="9">
    <location>
        <begin position="633"/>
        <end position="653"/>
    </location>
</feature>
<feature type="transmembrane region" description="Helical" evidence="9">
    <location>
        <begin position="714"/>
        <end position="735"/>
    </location>
</feature>
<keyword evidence="12" id="KW-1185">Reference proteome</keyword>
<dbReference type="PROSITE" id="PS50893">
    <property type="entry name" value="ABC_TRANSPORTER_2"/>
    <property type="match status" value="1"/>
</dbReference>
<dbReference type="KEGG" id="fli:Fleli_3074"/>
<feature type="transmembrane region" description="Helical" evidence="9">
    <location>
        <begin position="1062"/>
        <end position="1082"/>
    </location>
</feature>
<dbReference type="HOGENOM" id="CLU_304999_0_0_10"/>
<evidence type="ECO:0000313" key="11">
    <source>
        <dbReference type="EMBL" id="AFM05414.1"/>
    </source>
</evidence>
<dbReference type="GO" id="GO:0016887">
    <property type="term" value="F:ATP hydrolysis activity"/>
    <property type="evidence" value="ECO:0007669"/>
    <property type="project" value="InterPro"/>
</dbReference>
<evidence type="ECO:0000256" key="8">
    <source>
        <dbReference type="SAM" id="Coils"/>
    </source>
</evidence>
<protein>
    <submittedName>
        <fullName evidence="11">ABC-type multidrug transport system, ATPase component</fullName>
    </submittedName>
</protein>